<comment type="caution">
    <text evidence="3">The sequence shown here is derived from an EMBL/GenBank/DDBJ whole genome shotgun (WGS) entry which is preliminary data.</text>
</comment>
<reference evidence="3 4" key="1">
    <citation type="submission" date="2020-10" db="EMBL/GenBank/DDBJ databases">
        <title>Bacillus sp. HD4P25, an endophyte from a halophyte.</title>
        <authorList>
            <person name="Sun J.-Q."/>
        </authorList>
    </citation>
    <scope>NUCLEOTIDE SEQUENCE [LARGE SCALE GENOMIC DNA]</scope>
    <source>
        <strain evidence="3 4">YIM 93174</strain>
    </source>
</reference>
<sequence length="330" mass="39186">MMQLSTMKKIVSTVDQDWRSPFAEQLLEKWGYDEKEVYYYRGSANFIFVFKREGQWHFLRCNESTERNLEDYQSELEILQLLENSSVRVTKPIRSKDGNLIETILTELGTYHCVVFEALNGEQLELEQLDENGYFSWGKTLGQLHQAFMKLPISLKESRPSWRDHIQFIKDTVPADEISFYQELHVVEEWLTNLPITDETFGLIHYDFELDNLKWNEQGISILDFDDSVQHWYVADIAYALRDLFEQEVDLYHPSFTQFMKGYSSENSVNLDLLTDLVWFMRLHHLVTFAKLYRSLDISNEDTNPKWLSELVSKFETKLENYRASFLKNK</sequence>
<dbReference type="SUPFAM" id="SSF56112">
    <property type="entry name" value="Protein kinase-like (PK-like)"/>
    <property type="match status" value="1"/>
</dbReference>
<gene>
    <name evidence="3" type="ORF">IMZ08_13510</name>
</gene>
<dbReference type="InterPro" id="IPR050249">
    <property type="entry name" value="Pseudomonas-type_ThrB"/>
</dbReference>
<feature type="domain" description="Aminoglycoside phosphotransferase" evidence="2">
    <location>
        <begin position="59"/>
        <end position="250"/>
    </location>
</feature>
<accession>A0ABR9QKQ2</accession>
<name>A0ABR9QKQ2_9BACI</name>
<dbReference type="Proteomes" id="UP001516662">
    <property type="component" value="Unassembled WGS sequence"/>
</dbReference>
<dbReference type="Gene3D" id="3.90.1200.10">
    <property type="match status" value="1"/>
</dbReference>
<dbReference type="PANTHER" id="PTHR21064:SF6">
    <property type="entry name" value="AMINOGLYCOSIDE PHOSPHOTRANSFERASE DOMAIN-CONTAINING PROTEIN"/>
    <property type="match status" value="1"/>
</dbReference>
<comment type="similarity">
    <text evidence="1">Belongs to the pseudomonas-type ThrB family.</text>
</comment>
<dbReference type="PANTHER" id="PTHR21064">
    <property type="entry name" value="AMINOGLYCOSIDE PHOSPHOTRANSFERASE DOMAIN-CONTAINING PROTEIN-RELATED"/>
    <property type="match status" value="1"/>
</dbReference>
<organism evidence="3 4">
    <name type="scientific">Litchfieldia luteola</name>
    <dbReference type="NCBI Taxonomy" id="682179"/>
    <lineage>
        <taxon>Bacteria</taxon>
        <taxon>Bacillati</taxon>
        <taxon>Bacillota</taxon>
        <taxon>Bacilli</taxon>
        <taxon>Bacillales</taxon>
        <taxon>Bacillaceae</taxon>
        <taxon>Litchfieldia</taxon>
    </lineage>
</organism>
<keyword evidence="4" id="KW-1185">Reference proteome</keyword>
<evidence type="ECO:0000313" key="3">
    <source>
        <dbReference type="EMBL" id="MBE4909081.1"/>
    </source>
</evidence>
<dbReference type="RefSeq" id="WP_193537295.1">
    <property type="nucleotide sequence ID" value="NZ_JADCLJ010000020.1"/>
</dbReference>
<dbReference type="InterPro" id="IPR002575">
    <property type="entry name" value="Aminoglycoside_PTrfase"/>
</dbReference>
<evidence type="ECO:0000313" key="4">
    <source>
        <dbReference type="Proteomes" id="UP001516662"/>
    </source>
</evidence>
<evidence type="ECO:0000256" key="1">
    <source>
        <dbReference type="ARBA" id="ARBA00038240"/>
    </source>
</evidence>
<dbReference type="EMBL" id="JADCLJ010000020">
    <property type="protein sequence ID" value="MBE4909081.1"/>
    <property type="molecule type" value="Genomic_DNA"/>
</dbReference>
<evidence type="ECO:0000259" key="2">
    <source>
        <dbReference type="Pfam" id="PF01636"/>
    </source>
</evidence>
<protein>
    <submittedName>
        <fullName evidence="3">Phosphotransferase</fullName>
    </submittedName>
</protein>
<dbReference type="Pfam" id="PF01636">
    <property type="entry name" value="APH"/>
    <property type="match status" value="1"/>
</dbReference>
<dbReference type="InterPro" id="IPR011009">
    <property type="entry name" value="Kinase-like_dom_sf"/>
</dbReference>
<proteinExistence type="inferred from homology"/>